<keyword evidence="3" id="KW-1185">Reference proteome</keyword>
<feature type="compositionally biased region" description="Basic residues" evidence="1">
    <location>
        <begin position="408"/>
        <end position="418"/>
    </location>
</feature>
<dbReference type="EMBL" id="HG712078">
    <property type="protein sequence ID" value="CDJ50150.1"/>
    <property type="molecule type" value="Genomic_DNA"/>
</dbReference>
<accession>U6LQR5</accession>
<feature type="region of interest" description="Disordered" evidence="1">
    <location>
        <begin position="330"/>
        <end position="448"/>
    </location>
</feature>
<evidence type="ECO:0000256" key="1">
    <source>
        <dbReference type="SAM" id="MobiDB-lite"/>
    </source>
</evidence>
<dbReference type="AlphaFoldDB" id="U6LQR5"/>
<feature type="compositionally biased region" description="Basic and acidic residues" evidence="1">
    <location>
        <begin position="666"/>
        <end position="689"/>
    </location>
</feature>
<sequence>MDVGPLPRDNRGEALQIWEAQVDDASAAHAAAKRPFWRLGRHLQLTPPLVLATLAVAFVLLHCYRRITFVEGRGRGSLRLLAEGKGAGPGALCLEADMQSHQPPAVASGSIEPALLERTGSVVRRLIQVTRDCSSVAPLLPSPFPLKLVPLFLGFCIQEVAALSELLGSQFGKYKADVLQKAVGAARAVKCMCNERITNAQHKHASRLEKYAQDIWNVVQENPPLTNEVRLQMLKELLELQEEALVVIEAVVSSVLKSGNLVMQVTEETAHELIEELKRVIYTRRRQVFKSRLLSRTLRDVENSRSRGVLVDLSTVDKYDAEPEESLKEQLHNLRHGVAWNKTPYGKDQSGMSDASPKKKGSPTVQDESQGKHSTGTKAAQASKSSSGRNHKTFEVPPRLRSSDCVPKVKKKMRKKQKKEGMAQADPGHSQHTHQTLDALSPSHEARSWKTSKALRHQAPATSFLPGQPLAELNVGLSELSLGPQARTAVGRSSRPAASSSLDTRLQPIVLAAGEILEESRGRNDSETHLGGAGKASWSPWSSAWVPHLPGSPPIPDSTAATAIDMAGAVEANSSHQLAQDAVSSPTGGIFPRVSSTTLFPFTTPQLILAAASEMLQPVGSQALPAEMQSMPQSHSRSTVDPRSSPTSSSPTREETVQSIGMSRSSDPERTPTHFDSVDEGMARSEVKKQNLPGLPLGVPGTLEVYDWGQSEGLLEESHWLENDSDSD</sequence>
<feature type="compositionally biased region" description="Low complexity" evidence="1">
    <location>
        <begin position="636"/>
        <end position="651"/>
    </location>
</feature>
<proteinExistence type="predicted"/>
<protein>
    <submittedName>
        <fullName evidence="2">Uncharacterized protein</fullName>
    </submittedName>
</protein>
<feature type="compositionally biased region" description="Polar residues" evidence="1">
    <location>
        <begin position="363"/>
        <end position="388"/>
    </location>
</feature>
<reference evidence="2" key="2">
    <citation type="submission" date="2013-10" db="EMBL/GenBank/DDBJ databases">
        <authorList>
            <person name="Aslett M."/>
        </authorList>
    </citation>
    <scope>NUCLEOTIDE SEQUENCE [LARGE SCALE GENOMIC DNA]</scope>
    <source>
        <strain evidence="2">Houghton</strain>
    </source>
</reference>
<evidence type="ECO:0000313" key="2">
    <source>
        <dbReference type="EMBL" id="CDJ50150.1"/>
    </source>
</evidence>
<name>U6LQR5_9EIME</name>
<dbReference type="Proteomes" id="UP000030750">
    <property type="component" value="Unassembled WGS sequence"/>
</dbReference>
<feature type="region of interest" description="Disordered" evidence="1">
    <location>
        <begin position="627"/>
        <end position="700"/>
    </location>
</feature>
<organism evidence="2 3">
    <name type="scientific">Eimeria brunetti</name>
    <dbReference type="NCBI Taxonomy" id="51314"/>
    <lineage>
        <taxon>Eukaryota</taxon>
        <taxon>Sar</taxon>
        <taxon>Alveolata</taxon>
        <taxon>Apicomplexa</taxon>
        <taxon>Conoidasida</taxon>
        <taxon>Coccidia</taxon>
        <taxon>Eucoccidiorida</taxon>
        <taxon>Eimeriorina</taxon>
        <taxon>Eimeriidae</taxon>
        <taxon>Eimeria</taxon>
    </lineage>
</organism>
<dbReference type="VEuPathDB" id="ToxoDB:EBH_0031230"/>
<dbReference type="OrthoDB" id="348068at2759"/>
<reference evidence="2" key="1">
    <citation type="submission" date="2013-10" db="EMBL/GenBank/DDBJ databases">
        <title>Genomic analysis of the causative agents of coccidiosis in chickens.</title>
        <authorList>
            <person name="Reid A.J."/>
            <person name="Blake D."/>
            <person name="Billington K."/>
            <person name="Browne H."/>
            <person name="Dunn M."/>
            <person name="Hung S."/>
            <person name="Kawahara F."/>
            <person name="Miranda-Saavedra D."/>
            <person name="Mourier T."/>
            <person name="Nagra H."/>
            <person name="Otto T.D."/>
            <person name="Rawlings N."/>
            <person name="Sanchez A."/>
            <person name="Sanders M."/>
            <person name="Subramaniam C."/>
            <person name="Tay Y."/>
            <person name="Dear P."/>
            <person name="Doerig C."/>
            <person name="Gruber A."/>
            <person name="Parkinson J."/>
            <person name="Shirley M."/>
            <person name="Wan K.L."/>
            <person name="Berriman M."/>
            <person name="Tomley F."/>
            <person name="Pain A."/>
        </authorList>
    </citation>
    <scope>NUCLEOTIDE SEQUENCE [LARGE SCALE GENOMIC DNA]</scope>
    <source>
        <strain evidence="2">Houghton</strain>
    </source>
</reference>
<gene>
    <name evidence="2" type="ORF">EBH_0031230</name>
</gene>
<evidence type="ECO:0000313" key="3">
    <source>
        <dbReference type="Proteomes" id="UP000030750"/>
    </source>
</evidence>